<protein>
    <recommendedName>
        <fullName evidence="3">Transglycosylase SLT domain-containing protein</fullName>
    </recommendedName>
</protein>
<evidence type="ECO:0000313" key="5">
    <source>
        <dbReference type="Proteomes" id="UP000660110"/>
    </source>
</evidence>
<reference evidence="4" key="1">
    <citation type="journal article" date="2014" name="Int. J. Syst. Evol. Microbiol.">
        <title>Complete genome sequence of Corynebacterium casei LMG S-19264T (=DSM 44701T), isolated from a smear-ripened cheese.</title>
        <authorList>
            <consortium name="US DOE Joint Genome Institute (JGI-PGF)"/>
            <person name="Walter F."/>
            <person name="Albersmeier A."/>
            <person name="Kalinowski J."/>
            <person name="Ruckert C."/>
        </authorList>
    </citation>
    <scope>NUCLEOTIDE SEQUENCE</scope>
    <source>
        <strain evidence="4">CGMCC 1.12153</strain>
    </source>
</reference>
<dbReference type="RefSeq" id="WP_229734791.1">
    <property type="nucleotide sequence ID" value="NZ_BMEL01000001.1"/>
</dbReference>
<dbReference type="InterPro" id="IPR023346">
    <property type="entry name" value="Lysozyme-like_dom_sf"/>
</dbReference>
<organism evidence="4 5">
    <name type="scientific">Halobacillus andaensis</name>
    <dbReference type="NCBI Taxonomy" id="1176239"/>
    <lineage>
        <taxon>Bacteria</taxon>
        <taxon>Bacillati</taxon>
        <taxon>Bacillota</taxon>
        <taxon>Bacilli</taxon>
        <taxon>Bacillales</taxon>
        <taxon>Bacillaceae</taxon>
        <taxon>Halobacillus</taxon>
    </lineage>
</organism>
<dbReference type="Gene3D" id="1.10.530.10">
    <property type="match status" value="1"/>
</dbReference>
<keyword evidence="2" id="KW-0812">Transmembrane</keyword>
<dbReference type="EMBL" id="BMEL01000001">
    <property type="protein sequence ID" value="GGF07809.1"/>
    <property type="molecule type" value="Genomic_DNA"/>
</dbReference>
<evidence type="ECO:0000313" key="4">
    <source>
        <dbReference type="EMBL" id="GGF07809.1"/>
    </source>
</evidence>
<proteinExistence type="predicted"/>
<evidence type="ECO:0000256" key="2">
    <source>
        <dbReference type="SAM" id="Phobius"/>
    </source>
</evidence>
<accession>A0A917ETA0</accession>
<keyword evidence="2" id="KW-0472">Membrane</keyword>
<dbReference type="Proteomes" id="UP000660110">
    <property type="component" value="Unassembled WGS sequence"/>
</dbReference>
<dbReference type="InterPro" id="IPR008258">
    <property type="entry name" value="Transglycosylase_SLT_dom_1"/>
</dbReference>
<feature type="coiled-coil region" evidence="1">
    <location>
        <begin position="28"/>
        <end position="66"/>
    </location>
</feature>
<gene>
    <name evidence="4" type="ORF">GCM10010954_02840</name>
</gene>
<keyword evidence="1" id="KW-0175">Coiled coil</keyword>
<dbReference type="AlphaFoldDB" id="A0A917ETA0"/>
<dbReference type="PANTHER" id="PTHR37423">
    <property type="entry name" value="SOLUBLE LYTIC MUREIN TRANSGLYCOSYLASE-RELATED"/>
    <property type="match status" value="1"/>
</dbReference>
<dbReference type="Pfam" id="PF01464">
    <property type="entry name" value="SLT"/>
    <property type="match status" value="1"/>
</dbReference>
<sequence>MRAVTMFAQISFTIILITGSVLIVHYYKDKDNRLLAEKNEQLTEENEKLQSEYDYLTSDAAKLEDRDFDNWSYLEEQANAFYKDSSGEFKKPWALFLVKQAEKYGVDPIVVYELLKVETGDTFDPELVGPETKYGKAYGMAQFMKNTAPWIADMAGLPYEEELLFDPYYSIQLSVVYLDFLYNKYNNWDEALTAYHRGVGGLKNYVEENGDAKSWYAKEIQSKANAHDTLASAN</sequence>
<name>A0A917ETA0_HALAA</name>
<keyword evidence="5" id="KW-1185">Reference proteome</keyword>
<dbReference type="SUPFAM" id="SSF53955">
    <property type="entry name" value="Lysozyme-like"/>
    <property type="match status" value="1"/>
</dbReference>
<comment type="caution">
    <text evidence="4">The sequence shown here is derived from an EMBL/GenBank/DDBJ whole genome shotgun (WGS) entry which is preliminary data.</text>
</comment>
<feature type="domain" description="Transglycosylase SLT" evidence="3">
    <location>
        <begin position="99"/>
        <end position="215"/>
    </location>
</feature>
<reference evidence="4" key="2">
    <citation type="submission" date="2020-09" db="EMBL/GenBank/DDBJ databases">
        <authorList>
            <person name="Sun Q."/>
            <person name="Zhou Y."/>
        </authorList>
    </citation>
    <scope>NUCLEOTIDE SEQUENCE</scope>
    <source>
        <strain evidence="4">CGMCC 1.12153</strain>
    </source>
</reference>
<dbReference type="PANTHER" id="PTHR37423:SF2">
    <property type="entry name" value="MEMBRANE-BOUND LYTIC MUREIN TRANSGLYCOSYLASE C"/>
    <property type="match status" value="1"/>
</dbReference>
<evidence type="ECO:0000256" key="1">
    <source>
        <dbReference type="SAM" id="Coils"/>
    </source>
</evidence>
<evidence type="ECO:0000259" key="3">
    <source>
        <dbReference type="Pfam" id="PF01464"/>
    </source>
</evidence>
<keyword evidence="2" id="KW-1133">Transmembrane helix</keyword>
<feature type="transmembrane region" description="Helical" evidence="2">
    <location>
        <begin position="6"/>
        <end position="27"/>
    </location>
</feature>